<dbReference type="Proteomes" id="UP000510869">
    <property type="component" value="Chromosome"/>
</dbReference>
<sequence>MSQSNARRWEYRTIRPSRSETKKEAEDPQAALNEHGADGWELVETIDYTGGGTKYLVFKRPAETSTGADDG</sequence>
<dbReference type="InterPro" id="IPR025234">
    <property type="entry name" value="YjzH-like"/>
</dbReference>
<keyword evidence="3" id="KW-1185">Reference proteome</keyword>
<evidence type="ECO:0000313" key="2">
    <source>
        <dbReference type="EMBL" id="QLK27761.1"/>
    </source>
</evidence>
<evidence type="ECO:0000313" key="3">
    <source>
        <dbReference type="Proteomes" id="UP000510869"/>
    </source>
</evidence>
<dbReference type="EMBL" id="CP059154">
    <property type="protein sequence ID" value="QLK27761.1"/>
    <property type="molecule type" value="Genomic_DNA"/>
</dbReference>
<dbReference type="Pfam" id="PF13783">
    <property type="entry name" value="DUF4177"/>
    <property type="match status" value="1"/>
</dbReference>
<dbReference type="OrthoDB" id="318633at2157"/>
<dbReference type="AlphaFoldDB" id="A0A7D6GRQ0"/>
<feature type="compositionally biased region" description="Basic and acidic residues" evidence="1">
    <location>
        <begin position="7"/>
        <end position="26"/>
    </location>
</feature>
<evidence type="ECO:0000256" key="1">
    <source>
        <dbReference type="SAM" id="MobiDB-lite"/>
    </source>
</evidence>
<feature type="region of interest" description="Disordered" evidence="1">
    <location>
        <begin position="1"/>
        <end position="38"/>
    </location>
</feature>
<dbReference type="RefSeq" id="WP_180842920.1">
    <property type="nucleotide sequence ID" value="NZ_CP059154.1"/>
</dbReference>
<protein>
    <submittedName>
        <fullName evidence="2">DUF4177 domain-containing protein</fullName>
    </submittedName>
</protein>
<name>A0A7D6GRQ0_9EURY</name>
<organism evidence="2 3">
    <name type="scientific">Natrinema zhouii</name>
    <dbReference type="NCBI Taxonomy" id="1710539"/>
    <lineage>
        <taxon>Archaea</taxon>
        <taxon>Methanobacteriati</taxon>
        <taxon>Methanobacteriota</taxon>
        <taxon>Stenosarchaea group</taxon>
        <taxon>Halobacteria</taxon>
        <taxon>Halobacteriales</taxon>
        <taxon>Natrialbaceae</taxon>
        <taxon>Natrinema</taxon>
    </lineage>
</organism>
<dbReference type="GeneID" id="56143385"/>
<accession>A0A7D6GRQ0</accession>
<reference evidence="2 3" key="1">
    <citation type="submission" date="2020-07" db="EMBL/GenBank/DDBJ databases">
        <title>Natrinema (YPL30) sp. nov. and Haloterrigena xxxxxx (YPL8) sp. nov., isolated from a salt mine.</title>
        <authorList>
            <person name="Cui H."/>
        </authorList>
    </citation>
    <scope>NUCLEOTIDE SEQUENCE [LARGE SCALE GENOMIC DNA]</scope>
    <source>
        <strain evidence="2 3">YPL13</strain>
    </source>
</reference>
<gene>
    <name evidence="2" type="ORF">HYG81_09230</name>
</gene>
<dbReference type="KEGG" id="nay:HYG81_09230"/>
<proteinExistence type="predicted"/>